<dbReference type="Pfam" id="PF07591">
    <property type="entry name" value="PT-HINT"/>
    <property type="match status" value="1"/>
</dbReference>
<keyword evidence="2" id="KW-0812">Transmembrane</keyword>
<accession>A0ABV8FTH5</accession>
<feature type="transmembrane region" description="Helical" evidence="2">
    <location>
        <begin position="12"/>
        <end position="36"/>
    </location>
</feature>
<evidence type="ECO:0000313" key="4">
    <source>
        <dbReference type="EMBL" id="MFC3998398.1"/>
    </source>
</evidence>
<comment type="caution">
    <text evidence="4">The sequence shown here is derived from an EMBL/GenBank/DDBJ whole genome shotgun (WGS) entry which is preliminary data.</text>
</comment>
<dbReference type="EMBL" id="JBHSBH010000013">
    <property type="protein sequence ID" value="MFC3998398.1"/>
    <property type="molecule type" value="Genomic_DNA"/>
</dbReference>
<keyword evidence="5" id="KW-1185">Reference proteome</keyword>
<reference evidence="5" key="1">
    <citation type="journal article" date="2019" name="Int. J. Syst. Evol. Microbiol.">
        <title>The Global Catalogue of Microorganisms (GCM) 10K type strain sequencing project: providing services to taxonomists for standard genome sequencing and annotation.</title>
        <authorList>
            <consortium name="The Broad Institute Genomics Platform"/>
            <consortium name="The Broad Institute Genome Sequencing Center for Infectious Disease"/>
            <person name="Wu L."/>
            <person name="Ma J."/>
        </authorList>
    </citation>
    <scope>NUCLEOTIDE SEQUENCE [LARGE SCALE GENOMIC DNA]</scope>
    <source>
        <strain evidence="5">TBRC 1826</strain>
    </source>
</reference>
<protein>
    <submittedName>
        <fullName evidence="4">Polymorphic toxin-type HINT domain-containing protein</fullName>
    </submittedName>
</protein>
<organism evidence="4 5">
    <name type="scientific">Nocardiopsis sediminis</name>
    <dbReference type="NCBI Taxonomy" id="1778267"/>
    <lineage>
        <taxon>Bacteria</taxon>
        <taxon>Bacillati</taxon>
        <taxon>Actinomycetota</taxon>
        <taxon>Actinomycetes</taxon>
        <taxon>Streptosporangiales</taxon>
        <taxon>Nocardiopsidaceae</taxon>
        <taxon>Nocardiopsis</taxon>
    </lineage>
</organism>
<feature type="domain" description="Hint" evidence="3">
    <location>
        <begin position="314"/>
        <end position="416"/>
    </location>
</feature>
<proteinExistence type="predicted"/>
<dbReference type="SMART" id="SM00306">
    <property type="entry name" value="HintN"/>
    <property type="match status" value="1"/>
</dbReference>
<dbReference type="Proteomes" id="UP001595847">
    <property type="component" value="Unassembled WGS sequence"/>
</dbReference>
<dbReference type="InterPro" id="IPR003587">
    <property type="entry name" value="Hint_dom_N"/>
</dbReference>
<evidence type="ECO:0000256" key="2">
    <source>
        <dbReference type="SAM" id="Phobius"/>
    </source>
</evidence>
<keyword evidence="2" id="KW-0472">Membrane</keyword>
<gene>
    <name evidence="4" type="ORF">ACFOVU_20905</name>
</gene>
<feature type="region of interest" description="Disordered" evidence="1">
    <location>
        <begin position="54"/>
        <end position="94"/>
    </location>
</feature>
<evidence type="ECO:0000256" key="1">
    <source>
        <dbReference type="SAM" id="MobiDB-lite"/>
    </source>
</evidence>
<evidence type="ECO:0000313" key="5">
    <source>
        <dbReference type="Proteomes" id="UP001595847"/>
    </source>
</evidence>
<feature type="region of interest" description="Disordered" evidence="1">
    <location>
        <begin position="258"/>
        <end position="317"/>
    </location>
</feature>
<name>A0ABV8FTH5_9ACTN</name>
<sequence length="566" mass="59072">MLRRIHDPERGAGFVEYGAVILLVAAIAAVVLTAGIPGRVNGLIEGALDSVSAEGDDGVEAAGEGDEEAAEGVQDTGPDPGSEDTGFTPAFNNGDGLGVTPAGFTSALPGGSMPDLDFTQGLRDLADEAAGIGSRAGDVVVQRGEDAVNGAVDLFTTPVNETAANMVNGIAADIQEDVAQSWATHGEAWNNGDWLGAGAGLAWDAATYAYLDAPGAQSLPALLANDDRREQYADGQWTEAITESFLDVGLSAMPGIKIPLPRGLPDIPNVRTDPDAPNLADGPPQRPDTDTDRDGNNQDRDEDNDRDGTACPTGNSFVPGTGVLLADGTSVPIEDVVVGDEVLAFDPLTGEEGPREVTDTITGDGLKTLVTLTIDSGDGTTDTITATDEHPFWAPKAAEWVDAIDLQPGTWLRTSTGTWAQITSVEVDTTRDQRVHNLTIANVRTYYVLAGARSLLVHNSNASCQVGPDTLQQTFASANTEAKLEHVIDPEKHGFGNLVEAAGGRSEAMRMIVNSLGDAADLPQSGRFEVSRIIEGEQVTIRGAMVNGVPRIGTAFIPSAFPERGN</sequence>
<dbReference type="Gene3D" id="2.170.16.10">
    <property type="entry name" value="Hedgehog/Intein (Hint) domain"/>
    <property type="match status" value="1"/>
</dbReference>
<dbReference type="RefSeq" id="WP_378536203.1">
    <property type="nucleotide sequence ID" value="NZ_JBHSBH010000013.1"/>
</dbReference>
<feature type="compositionally biased region" description="Acidic residues" evidence="1">
    <location>
        <begin position="54"/>
        <end position="70"/>
    </location>
</feature>
<dbReference type="SUPFAM" id="SSF51294">
    <property type="entry name" value="Hedgehog/intein (Hint) domain"/>
    <property type="match status" value="1"/>
</dbReference>
<dbReference type="CDD" id="cd00081">
    <property type="entry name" value="Hint"/>
    <property type="match status" value="1"/>
</dbReference>
<evidence type="ECO:0000259" key="3">
    <source>
        <dbReference type="SMART" id="SM00306"/>
    </source>
</evidence>
<dbReference type="InterPro" id="IPR036844">
    <property type="entry name" value="Hint_dom_sf"/>
</dbReference>
<feature type="compositionally biased region" description="Basic and acidic residues" evidence="1">
    <location>
        <begin position="287"/>
        <end position="299"/>
    </location>
</feature>
<keyword evidence="2" id="KW-1133">Transmembrane helix</keyword>